<evidence type="ECO:0000256" key="1">
    <source>
        <dbReference type="SAM" id="MobiDB-lite"/>
    </source>
</evidence>
<sequence>MSIAVRPLQRGHDAPRRDLAEMQVRRQAQGAGLVGPVAIPATVRSDRPAAGHSPQAAATTWLERLDVVSDPDLRVRRRSQARTSTDRRLTLRAKQAA</sequence>
<dbReference type="RefSeq" id="WP_280603100.1">
    <property type="nucleotide sequence ID" value="NZ_JARXRN010000029.1"/>
</dbReference>
<dbReference type="Proteomes" id="UP001156831">
    <property type="component" value="Unassembled WGS sequence"/>
</dbReference>
<dbReference type="EMBL" id="JARXRN010000029">
    <property type="protein sequence ID" value="MDH5832102.1"/>
    <property type="molecule type" value="Genomic_DNA"/>
</dbReference>
<reference evidence="2 3" key="1">
    <citation type="submission" date="2023-04" db="EMBL/GenBank/DDBJ databases">
        <title>Luteimonas sp. M1R5S18.</title>
        <authorList>
            <person name="Sun J.-Q."/>
        </authorList>
    </citation>
    <scope>NUCLEOTIDE SEQUENCE [LARGE SCALE GENOMIC DNA]</scope>
    <source>
        <strain evidence="2 3">M1R5S18</strain>
    </source>
</reference>
<organism evidence="2 3">
    <name type="scientific">Luteimonas rhizosphaericola</name>
    <dbReference type="NCBI Taxonomy" id="3042024"/>
    <lineage>
        <taxon>Bacteria</taxon>
        <taxon>Pseudomonadati</taxon>
        <taxon>Pseudomonadota</taxon>
        <taxon>Gammaproteobacteria</taxon>
        <taxon>Lysobacterales</taxon>
        <taxon>Lysobacteraceae</taxon>
        <taxon>Luteimonas</taxon>
    </lineage>
</organism>
<evidence type="ECO:0000313" key="3">
    <source>
        <dbReference type="Proteomes" id="UP001156831"/>
    </source>
</evidence>
<name>A0ABT6JN62_9GAMM</name>
<protein>
    <submittedName>
        <fullName evidence="2">Uncharacterized protein</fullName>
    </submittedName>
</protein>
<comment type="caution">
    <text evidence="2">The sequence shown here is derived from an EMBL/GenBank/DDBJ whole genome shotgun (WGS) entry which is preliminary data.</text>
</comment>
<evidence type="ECO:0000313" key="2">
    <source>
        <dbReference type="EMBL" id="MDH5832102.1"/>
    </source>
</evidence>
<gene>
    <name evidence="2" type="ORF">QFW80_16410</name>
</gene>
<feature type="region of interest" description="Disordered" evidence="1">
    <location>
        <begin position="76"/>
        <end position="97"/>
    </location>
</feature>
<keyword evidence="3" id="KW-1185">Reference proteome</keyword>
<proteinExistence type="predicted"/>
<accession>A0ABT6JN62</accession>